<keyword evidence="5" id="KW-0732">Signal</keyword>
<evidence type="ECO:0000313" key="7">
    <source>
        <dbReference type="Proteomes" id="UP000287144"/>
    </source>
</evidence>
<evidence type="ECO:0000313" key="6">
    <source>
        <dbReference type="EMBL" id="RSL80860.1"/>
    </source>
</evidence>
<keyword evidence="2 3" id="KW-0040">ANK repeat</keyword>
<dbReference type="EMBL" id="NKCK01000503">
    <property type="protein sequence ID" value="RSL80860.1"/>
    <property type="molecule type" value="Genomic_DNA"/>
</dbReference>
<dbReference type="SMART" id="SM00248">
    <property type="entry name" value="ANK"/>
    <property type="match status" value="3"/>
</dbReference>
<feature type="repeat" description="ANK" evidence="3">
    <location>
        <begin position="580"/>
        <end position="612"/>
    </location>
</feature>
<dbReference type="SUPFAM" id="SSF48403">
    <property type="entry name" value="Ankyrin repeat"/>
    <property type="match status" value="1"/>
</dbReference>
<dbReference type="AlphaFoldDB" id="A0A428RTY1"/>
<feature type="compositionally biased region" description="Acidic residues" evidence="4">
    <location>
        <begin position="48"/>
        <end position="63"/>
    </location>
</feature>
<organism evidence="6 7">
    <name type="scientific">Fusarium oligoseptatum</name>
    <dbReference type="NCBI Taxonomy" id="2604345"/>
    <lineage>
        <taxon>Eukaryota</taxon>
        <taxon>Fungi</taxon>
        <taxon>Dikarya</taxon>
        <taxon>Ascomycota</taxon>
        <taxon>Pezizomycotina</taxon>
        <taxon>Sordariomycetes</taxon>
        <taxon>Hypocreomycetidae</taxon>
        <taxon>Hypocreales</taxon>
        <taxon>Nectriaceae</taxon>
        <taxon>Fusarium</taxon>
        <taxon>Fusarium solani species complex</taxon>
    </lineage>
</organism>
<dbReference type="InterPro" id="IPR036770">
    <property type="entry name" value="Ankyrin_rpt-contain_sf"/>
</dbReference>
<sequence>MRYLRTVLLLFVVSGAAPVALAVEPSTESSGVTIAPLIESRTTWTSLTEDDGEEDDLSDDDGTDGLSDLDSRAPRKCYTRSRPRKNSRLVDHIRTSPENKGDAVACVYLQHNHRQHKLADFDHALTSILRQLVSQLPSTSGILQQLVEVTDIPYPGDDEYGQLLHRIASEFGKAFLVFDGANSVTASALKDLMLAINSSSSHPAFRVLFASHDTPPHDFAASYQIIDIPSRAQDRDVEEYIVRTLQDVSAKNLSSGHSKLVKDLVRMFDGLFLPIPAWPVETPMPEFLAGLSQLISICGSAFTSDKIAAFCRESVVQLMASQWGDMVLCIIYHVIRASEAGCIFTISMALEALNIWQIQHQDGKRFDTSEVILGCRGLIFCGEGDEPMRIQSPLLGHYLGREVFGTDYDKRSITASLRYLSSDSFADGACTTSAALRERLQKNRYLWYAAAMLGPSLATTIPETFVQDFMQLSSRRGSIESYFQAAEAWPYESEASYDECEQDEERWRCFTPGYSPLHLAAHLAAPGYLIDALVARGEALEAGDSDGRTALHLAAEIEGDNSTIRALVGAGSNVSAEDNKGNTPLVGAVIYGNIASVKLLLDNGADLGELDEEALEQCGQEKPEIATYLRELGIDVPVDNGSDQSF</sequence>
<evidence type="ECO:0000256" key="4">
    <source>
        <dbReference type="SAM" id="MobiDB-lite"/>
    </source>
</evidence>
<dbReference type="InterPro" id="IPR050745">
    <property type="entry name" value="Multifunctional_regulatory"/>
</dbReference>
<dbReference type="PANTHER" id="PTHR24189">
    <property type="entry name" value="MYOTROPHIN"/>
    <property type="match status" value="1"/>
</dbReference>
<evidence type="ECO:0000256" key="1">
    <source>
        <dbReference type="ARBA" id="ARBA00022737"/>
    </source>
</evidence>
<dbReference type="Proteomes" id="UP000287144">
    <property type="component" value="Unassembled WGS sequence"/>
</dbReference>
<keyword evidence="1" id="KW-0677">Repeat</keyword>
<feature type="repeat" description="ANK" evidence="3">
    <location>
        <begin position="546"/>
        <end position="579"/>
    </location>
</feature>
<feature type="repeat" description="ANK" evidence="3">
    <location>
        <begin position="512"/>
        <end position="545"/>
    </location>
</feature>
<accession>A0A428RTY1</accession>
<dbReference type="PANTHER" id="PTHR24189:SF50">
    <property type="entry name" value="ANKYRIN REPEAT AND SOCS BOX PROTEIN 2"/>
    <property type="match status" value="1"/>
</dbReference>
<evidence type="ECO:0000256" key="3">
    <source>
        <dbReference type="PROSITE-ProRule" id="PRU00023"/>
    </source>
</evidence>
<comment type="caution">
    <text evidence="6">The sequence shown here is derived from an EMBL/GenBank/DDBJ whole genome shotgun (WGS) entry which is preliminary data.</text>
</comment>
<dbReference type="STRING" id="1325735.A0A428RTY1"/>
<keyword evidence="7" id="KW-1185">Reference proteome</keyword>
<reference evidence="6 7" key="1">
    <citation type="submission" date="2017-06" db="EMBL/GenBank/DDBJ databases">
        <title>Comparative genomic analysis of Ambrosia Fusariam Clade fungi.</title>
        <authorList>
            <person name="Stajich J.E."/>
            <person name="Carrillo J."/>
            <person name="Kijimoto T."/>
            <person name="Eskalen A."/>
            <person name="O'Donnell K."/>
            <person name="Kasson M."/>
        </authorList>
    </citation>
    <scope>NUCLEOTIDE SEQUENCE [LARGE SCALE GENOMIC DNA]</scope>
    <source>
        <strain evidence="6 7">NRRL62579</strain>
    </source>
</reference>
<protein>
    <submittedName>
        <fullName evidence="6">Uncharacterized protein</fullName>
    </submittedName>
</protein>
<gene>
    <name evidence="6" type="ORF">CEP52_017317</name>
</gene>
<evidence type="ECO:0000256" key="2">
    <source>
        <dbReference type="ARBA" id="ARBA00023043"/>
    </source>
</evidence>
<evidence type="ECO:0000256" key="5">
    <source>
        <dbReference type="SAM" id="SignalP"/>
    </source>
</evidence>
<dbReference type="PROSITE" id="PS50088">
    <property type="entry name" value="ANK_REPEAT"/>
    <property type="match status" value="3"/>
</dbReference>
<feature type="signal peptide" evidence="5">
    <location>
        <begin position="1"/>
        <end position="22"/>
    </location>
</feature>
<dbReference type="InterPro" id="IPR002110">
    <property type="entry name" value="Ankyrin_rpt"/>
</dbReference>
<name>A0A428RTY1_9HYPO</name>
<dbReference type="Pfam" id="PF12796">
    <property type="entry name" value="Ank_2"/>
    <property type="match status" value="1"/>
</dbReference>
<dbReference type="Gene3D" id="1.25.40.20">
    <property type="entry name" value="Ankyrin repeat-containing domain"/>
    <property type="match status" value="1"/>
</dbReference>
<feature type="region of interest" description="Disordered" evidence="4">
    <location>
        <begin position="44"/>
        <end position="73"/>
    </location>
</feature>
<dbReference type="PROSITE" id="PS50297">
    <property type="entry name" value="ANK_REP_REGION"/>
    <property type="match status" value="2"/>
</dbReference>
<feature type="chain" id="PRO_5019001234" evidence="5">
    <location>
        <begin position="23"/>
        <end position="646"/>
    </location>
</feature>
<proteinExistence type="predicted"/>